<evidence type="ECO:0000256" key="1">
    <source>
        <dbReference type="SAM" id="MobiDB-lite"/>
    </source>
</evidence>
<evidence type="ECO:0000313" key="3">
    <source>
        <dbReference type="Proteomes" id="UP000324222"/>
    </source>
</evidence>
<evidence type="ECO:0000313" key="2">
    <source>
        <dbReference type="EMBL" id="MPD00842.1"/>
    </source>
</evidence>
<proteinExistence type="predicted"/>
<accession>A0A5B7JSD5</accession>
<sequence length="83" mass="9058">MPPPHPPPPPATPPPPPPTPRCLTNPLHVRQADLTPPSSFVRESVSFVRRASPRSRGVIESKQCTVVPPSLMAYFDGRPEVMV</sequence>
<protein>
    <submittedName>
        <fullName evidence="2">Uncharacterized protein</fullName>
    </submittedName>
</protein>
<dbReference type="Proteomes" id="UP000324222">
    <property type="component" value="Unassembled WGS sequence"/>
</dbReference>
<reference evidence="2 3" key="1">
    <citation type="submission" date="2019-05" db="EMBL/GenBank/DDBJ databases">
        <title>Another draft genome of Portunus trituberculatus and its Hox gene families provides insights of decapod evolution.</title>
        <authorList>
            <person name="Jeong J.-H."/>
            <person name="Song I."/>
            <person name="Kim S."/>
            <person name="Choi T."/>
            <person name="Kim D."/>
            <person name="Ryu S."/>
            <person name="Kim W."/>
        </authorList>
    </citation>
    <scope>NUCLEOTIDE SEQUENCE [LARGE SCALE GENOMIC DNA]</scope>
    <source>
        <tissue evidence="2">Muscle</tissue>
    </source>
</reference>
<feature type="compositionally biased region" description="Pro residues" evidence="1">
    <location>
        <begin position="1"/>
        <end position="20"/>
    </location>
</feature>
<keyword evidence="3" id="KW-1185">Reference proteome</keyword>
<organism evidence="2 3">
    <name type="scientific">Portunus trituberculatus</name>
    <name type="common">Swimming crab</name>
    <name type="synonym">Neptunus trituberculatus</name>
    <dbReference type="NCBI Taxonomy" id="210409"/>
    <lineage>
        <taxon>Eukaryota</taxon>
        <taxon>Metazoa</taxon>
        <taxon>Ecdysozoa</taxon>
        <taxon>Arthropoda</taxon>
        <taxon>Crustacea</taxon>
        <taxon>Multicrustacea</taxon>
        <taxon>Malacostraca</taxon>
        <taxon>Eumalacostraca</taxon>
        <taxon>Eucarida</taxon>
        <taxon>Decapoda</taxon>
        <taxon>Pleocyemata</taxon>
        <taxon>Brachyura</taxon>
        <taxon>Eubrachyura</taxon>
        <taxon>Portunoidea</taxon>
        <taxon>Portunidae</taxon>
        <taxon>Portuninae</taxon>
        <taxon>Portunus</taxon>
    </lineage>
</organism>
<dbReference type="AlphaFoldDB" id="A0A5B7JSD5"/>
<name>A0A5B7JSD5_PORTR</name>
<gene>
    <name evidence="2" type="ORF">E2C01_096343</name>
</gene>
<feature type="region of interest" description="Disordered" evidence="1">
    <location>
        <begin position="1"/>
        <end position="25"/>
    </location>
</feature>
<comment type="caution">
    <text evidence="2">The sequence shown here is derived from an EMBL/GenBank/DDBJ whole genome shotgun (WGS) entry which is preliminary data.</text>
</comment>
<dbReference type="EMBL" id="VSRR010124645">
    <property type="protein sequence ID" value="MPD00842.1"/>
    <property type="molecule type" value="Genomic_DNA"/>
</dbReference>